<protein>
    <submittedName>
        <fullName evidence="3">Uncharacterized protein</fullName>
    </submittedName>
</protein>
<name>A0A1T4YX88_9ACTN</name>
<dbReference type="STRING" id="1736691.SAMN06295964_1304"/>
<evidence type="ECO:0000256" key="1">
    <source>
        <dbReference type="SAM" id="MobiDB-lite"/>
    </source>
</evidence>
<keyword evidence="2" id="KW-1133">Transmembrane helix</keyword>
<keyword evidence="2" id="KW-0472">Membrane</keyword>
<keyword evidence="4" id="KW-1185">Reference proteome</keyword>
<dbReference type="AlphaFoldDB" id="A0A1T4YX88"/>
<sequence length="62" mass="6604">MATAKAIKVDQRDPQPSLAAPLGETPVARPGFRRSMLFLVLLSIPLWAMIAGGAYLVVRALG</sequence>
<feature type="region of interest" description="Disordered" evidence="1">
    <location>
        <begin position="1"/>
        <end position="20"/>
    </location>
</feature>
<proteinExistence type="predicted"/>
<keyword evidence="2" id="KW-0812">Transmembrane</keyword>
<feature type="transmembrane region" description="Helical" evidence="2">
    <location>
        <begin position="36"/>
        <end position="58"/>
    </location>
</feature>
<evidence type="ECO:0000313" key="3">
    <source>
        <dbReference type="EMBL" id="SKB06419.1"/>
    </source>
</evidence>
<dbReference type="OrthoDB" id="9884413at2"/>
<gene>
    <name evidence="3" type="ORF">SAMN06295964_1304</name>
</gene>
<organism evidence="3 4">
    <name type="scientific">Aeromicrobium choanae</name>
    <dbReference type="NCBI Taxonomy" id="1736691"/>
    <lineage>
        <taxon>Bacteria</taxon>
        <taxon>Bacillati</taxon>
        <taxon>Actinomycetota</taxon>
        <taxon>Actinomycetes</taxon>
        <taxon>Propionibacteriales</taxon>
        <taxon>Nocardioidaceae</taxon>
        <taxon>Aeromicrobium</taxon>
    </lineage>
</organism>
<reference evidence="4" key="1">
    <citation type="submission" date="2017-02" db="EMBL/GenBank/DDBJ databases">
        <authorList>
            <person name="Varghese N."/>
            <person name="Submissions S."/>
        </authorList>
    </citation>
    <scope>NUCLEOTIDE SEQUENCE [LARGE SCALE GENOMIC DNA]</scope>
    <source>
        <strain evidence="4">9H-4</strain>
    </source>
</reference>
<dbReference type="EMBL" id="LT796768">
    <property type="protein sequence ID" value="SKB06419.1"/>
    <property type="molecule type" value="Genomic_DNA"/>
</dbReference>
<dbReference type="Proteomes" id="UP000191040">
    <property type="component" value="Chromosome I"/>
</dbReference>
<accession>A0A1T4YX88</accession>
<evidence type="ECO:0000313" key="4">
    <source>
        <dbReference type="Proteomes" id="UP000191040"/>
    </source>
</evidence>
<dbReference type="RefSeq" id="WP_078699398.1">
    <property type="nucleotide sequence ID" value="NZ_LT796768.1"/>
</dbReference>
<evidence type="ECO:0000256" key="2">
    <source>
        <dbReference type="SAM" id="Phobius"/>
    </source>
</evidence>